<comment type="subcellular location">
    <subcellularLocation>
        <location evidence="1">Membrane</location>
        <topology evidence="1">Multi-pass membrane protein</topology>
    </subcellularLocation>
</comment>
<feature type="transmembrane region" description="Helical" evidence="2">
    <location>
        <begin position="342"/>
        <end position="363"/>
    </location>
</feature>
<dbReference type="PANTHER" id="PTHR45757:SF17">
    <property type="entry name" value="MAJOR FACILITATOR SUPERFAMILY (MFS) PROFILE DOMAIN-CONTAINING PROTEIN"/>
    <property type="match status" value="1"/>
</dbReference>
<dbReference type="Gene3D" id="1.20.1250.20">
    <property type="entry name" value="MFS general substrate transporter like domains"/>
    <property type="match status" value="2"/>
</dbReference>
<feature type="transmembrane region" description="Helical" evidence="2">
    <location>
        <begin position="409"/>
        <end position="428"/>
    </location>
</feature>
<evidence type="ECO:0000256" key="2">
    <source>
        <dbReference type="SAM" id="Phobius"/>
    </source>
</evidence>
<sequence length="467" mass="51800">MAEVLKHRFRWFILAIGMVCFMSLASNASVFNMVVVCMASDSNTTILETFPSLDYTQYEITQTNWALGLGTALATIPFSEVYSRYGAKYPFFGACILSALATALLPFGAENNFVWLLLCRVCQGIAFAADFASVGLLCSKWSTLKQSGLFISLITIYGPLSGGFTNVLSGIVCDTTYGWPMVYHLHAVVGIVAALLWLVFYEDNPAVSRRVSPRELEKIQRGRAEKELDFGEPAPYMLLLKDPIIWSIWFSGAMEVFSTNFLSVYAPLYIRYALGYTVEFTGYYSGISRSMQIPTRLLVGFFGDEVVCLSEKSRVIMYNTIALIGGGISILLVPLTSYTTPFMAIVFISMVNLTTGVCSCGYWQSAILYSRQHSHFVMAVILFFKCVNLFLGPLLVAILVPTMDHKGQWASIFIGVGILMVIAGLVFVKYSEVEPAKYLEKSEKVTVQFPEEDDQTVKGEQLKVSSV</sequence>
<accession>A0A1I7SLJ3</accession>
<feature type="domain" description="Major facilitator superfamily (MFS) profile" evidence="3">
    <location>
        <begin position="18"/>
        <end position="435"/>
    </location>
</feature>
<dbReference type="EMBL" id="CAJFDI010000006">
    <property type="protein sequence ID" value="CAD5234061.1"/>
    <property type="molecule type" value="Genomic_DNA"/>
</dbReference>
<keyword evidence="7" id="KW-1185">Reference proteome</keyword>
<feature type="transmembrane region" description="Helical" evidence="2">
    <location>
        <begin position="181"/>
        <end position="200"/>
    </location>
</feature>
<dbReference type="Proteomes" id="UP000659654">
    <property type="component" value="Unassembled WGS sequence"/>
</dbReference>
<reference evidence="8" key="1">
    <citation type="submission" date="2016-11" db="UniProtKB">
        <authorList>
            <consortium name="WormBaseParasite"/>
        </authorList>
    </citation>
    <scope>IDENTIFICATION</scope>
</reference>
<dbReference type="InterPro" id="IPR020846">
    <property type="entry name" value="MFS_dom"/>
</dbReference>
<organism evidence="6 8">
    <name type="scientific">Bursaphelenchus xylophilus</name>
    <name type="common">Pinewood nematode worm</name>
    <name type="synonym">Aphelenchoides xylophilus</name>
    <dbReference type="NCBI Taxonomy" id="6326"/>
    <lineage>
        <taxon>Eukaryota</taxon>
        <taxon>Metazoa</taxon>
        <taxon>Ecdysozoa</taxon>
        <taxon>Nematoda</taxon>
        <taxon>Chromadorea</taxon>
        <taxon>Rhabditida</taxon>
        <taxon>Tylenchina</taxon>
        <taxon>Tylenchomorpha</taxon>
        <taxon>Aphelenchoidea</taxon>
        <taxon>Aphelenchoididae</taxon>
        <taxon>Bursaphelenchus</taxon>
    </lineage>
</organism>
<dbReference type="SMR" id="A0A1I7SLJ3"/>
<dbReference type="WBParaSite" id="BXY_1392600.1">
    <property type="protein sequence ID" value="BXY_1392600.1"/>
    <property type="gene ID" value="BXY_1392600"/>
</dbReference>
<keyword evidence="2" id="KW-0812">Transmembrane</keyword>
<dbReference type="Proteomes" id="UP000095284">
    <property type="component" value="Unplaced"/>
</dbReference>
<dbReference type="AlphaFoldDB" id="A0A1I7SLJ3"/>
<feature type="transmembrane region" description="Helical" evidence="2">
    <location>
        <begin position="113"/>
        <end position="137"/>
    </location>
</feature>
<keyword evidence="2" id="KW-0472">Membrane</keyword>
<evidence type="ECO:0000313" key="4">
    <source>
        <dbReference type="EMBL" id="CAD5234061.1"/>
    </source>
</evidence>
<evidence type="ECO:0000259" key="3">
    <source>
        <dbReference type="PROSITE" id="PS50850"/>
    </source>
</evidence>
<evidence type="ECO:0000313" key="6">
    <source>
        <dbReference type="Proteomes" id="UP000095284"/>
    </source>
</evidence>
<reference evidence="5" key="2">
    <citation type="submission" date="2020-08" db="EMBL/GenBank/DDBJ databases">
        <authorList>
            <person name="Kikuchi T."/>
        </authorList>
    </citation>
    <scope>NUCLEOTIDE SEQUENCE</scope>
    <source>
        <strain evidence="4">Ka4C1</strain>
    </source>
</reference>
<dbReference type="GO" id="GO:0022857">
    <property type="term" value="F:transmembrane transporter activity"/>
    <property type="evidence" value="ECO:0007669"/>
    <property type="project" value="InterPro"/>
</dbReference>
<dbReference type="PROSITE" id="PS50850">
    <property type="entry name" value="MFS"/>
    <property type="match status" value="1"/>
</dbReference>
<keyword evidence="2" id="KW-1133">Transmembrane helix</keyword>
<dbReference type="InterPro" id="IPR036259">
    <property type="entry name" value="MFS_trans_sf"/>
</dbReference>
<name>A0A1I7SLJ3_BURXY</name>
<feature type="transmembrane region" description="Helical" evidence="2">
    <location>
        <begin position="149"/>
        <end position="169"/>
    </location>
</feature>
<dbReference type="OrthoDB" id="2985014at2759"/>
<protein>
    <submittedName>
        <fullName evidence="4">(pine wood nematode) hypothetical protein</fullName>
    </submittedName>
    <submittedName>
        <fullName evidence="8">MFS domain-containing protein</fullName>
    </submittedName>
</protein>
<evidence type="ECO:0000313" key="7">
    <source>
        <dbReference type="Proteomes" id="UP000659654"/>
    </source>
</evidence>
<evidence type="ECO:0000313" key="8">
    <source>
        <dbReference type="WBParaSite" id="BXY_1392600.1"/>
    </source>
</evidence>
<dbReference type="InterPro" id="IPR011701">
    <property type="entry name" value="MFS"/>
</dbReference>
<evidence type="ECO:0000256" key="1">
    <source>
        <dbReference type="ARBA" id="ARBA00004141"/>
    </source>
</evidence>
<proteinExistence type="predicted"/>
<feature type="transmembrane region" description="Helical" evidence="2">
    <location>
        <begin position="375"/>
        <end position="403"/>
    </location>
</feature>
<dbReference type="Pfam" id="PF07690">
    <property type="entry name" value="MFS_1"/>
    <property type="match status" value="1"/>
</dbReference>
<dbReference type="SUPFAM" id="SSF103473">
    <property type="entry name" value="MFS general substrate transporter"/>
    <property type="match status" value="1"/>
</dbReference>
<dbReference type="PANTHER" id="PTHR45757">
    <property type="entry name" value="PROTEIN CBG23364-RELATED"/>
    <property type="match status" value="1"/>
</dbReference>
<gene>
    <name evidence="4" type="ORF">BXYJ_LOCUS14152</name>
</gene>
<dbReference type="GO" id="GO:0016020">
    <property type="term" value="C:membrane"/>
    <property type="evidence" value="ECO:0007669"/>
    <property type="project" value="UniProtKB-SubCell"/>
</dbReference>
<dbReference type="eggNOG" id="KOG2532">
    <property type="taxonomic scope" value="Eukaryota"/>
</dbReference>
<feature type="transmembrane region" description="Helical" evidence="2">
    <location>
        <begin position="89"/>
        <end position="107"/>
    </location>
</feature>
<evidence type="ECO:0000313" key="5">
    <source>
        <dbReference type="EMBL" id="CAG9129637.1"/>
    </source>
</evidence>
<dbReference type="Proteomes" id="UP000582659">
    <property type="component" value="Unassembled WGS sequence"/>
</dbReference>
<feature type="transmembrane region" description="Helical" evidence="2">
    <location>
        <begin position="315"/>
        <end position="336"/>
    </location>
</feature>
<dbReference type="EMBL" id="CAJFCV020000006">
    <property type="protein sequence ID" value="CAG9129637.1"/>
    <property type="molecule type" value="Genomic_DNA"/>
</dbReference>